<protein>
    <submittedName>
        <fullName evidence="2">Uncharacterized protein</fullName>
    </submittedName>
</protein>
<feature type="region of interest" description="Disordered" evidence="1">
    <location>
        <begin position="1"/>
        <end position="34"/>
    </location>
</feature>
<sequence>RRGERRGQAEPQPEAPPHEQAGTPGVLGPRMPELWLAPDLPLPGPCAPRLTRRSAASAKAGPVAFRSATW</sequence>
<feature type="non-terminal residue" evidence="2">
    <location>
        <position position="1"/>
    </location>
</feature>
<proteinExistence type="predicted"/>
<reference evidence="2 3" key="1">
    <citation type="submission" date="2023-05" db="EMBL/GenBank/DDBJ databases">
        <title>B98-5 Cell Line De Novo Hybrid Assembly: An Optical Mapping Approach.</title>
        <authorList>
            <person name="Kananen K."/>
            <person name="Auerbach J.A."/>
            <person name="Kautto E."/>
            <person name="Blachly J.S."/>
        </authorList>
    </citation>
    <scope>NUCLEOTIDE SEQUENCE [LARGE SCALE GENOMIC DNA]</scope>
    <source>
        <strain evidence="2">B95-8</strain>
        <tissue evidence="2">Cell line</tissue>
    </source>
</reference>
<name>A0ABQ9V7W0_SAGOE</name>
<organism evidence="2 3">
    <name type="scientific">Saguinus oedipus</name>
    <name type="common">Cotton-top tamarin</name>
    <name type="synonym">Oedipomidas oedipus</name>
    <dbReference type="NCBI Taxonomy" id="9490"/>
    <lineage>
        <taxon>Eukaryota</taxon>
        <taxon>Metazoa</taxon>
        <taxon>Chordata</taxon>
        <taxon>Craniata</taxon>
        <taxon>Vertebrata</taxon>
        <taxon>Euteleostomi</taxon>
        <taxon>Mammalia</taxon>
        <taxon>Eutheria</taxon>
        <taxon>Euarchontoglires</taxon>
        <taxon>Primates</taxon>
        <taxon>Haplorrhini</taxon>
        <taxon>Platyrrhini</taxon>
        <taxon>Cebidae</taxon>
        <taxon>Callitrichinae</taxon>
        <taxon>Saguinus</taxon>
    </lineage>
</organism>
<evidence type="ECO:0000313" key="3">
    <source>
        <dbReference type="Proteomes" id="UP001266305"/>
    </source>
</evidence>
<evidence type="ECO:0000313" key="2">
    <source>
        <dbReference type="EMBL" id="KAK2105452.1"/>
    </source>
</evidence>
<comment type="caution">
    <text evidence="2">The sequence shown here is derived from an EMBL/GenBank/DDBJ whole genome shotgun (WGS) entry which is preliminary data.</text>
</comment>
<dbReference type="EMBL" id="JASSZA010000007">
    <property type="protein sequence ID" value="KAK2105452.1"/>
    <property type="molecule type" value="Genomic_DNA"/>
</dbReference>
<evidence type="ECO:0000256" key="1">
    <source>
        <dbReference type="SAM" id="MobiDB-lite"/>
    </source>
</evidence>
<keyword evidence="3" id="KW-1185">Reference proteome</keyword>
<accession>A0ABQ9V7W0</accession>
<dbReference type="Proteomes" id="UP001266305">
    <property type="component" value="Unassembled WGS sequence"/>
</dbReference>
<gene>
    <name evidence="2" type="ORF">P7K49_014966</name>
</gene>
<feature type="non-terminal residue" evidence="2">
    <location>
        <position position="70"/>
    </location>
</feature>